<sequence>MKKELGHNAAPTITVHHFFTFLNFVIVLISVASLSFNVYILRREIDSVKADVRPLVAENEKVASQYDGYSVRSREARQIHEPGPDEVEPGPDEVEPGPDEVEPGPNEHNTTAPIHEGEMTPQVHPGPSQAQNNAAKLNCTKDAVGNNICTVVGGSLLGSDAARDEIQRLVDSYISKTYGPALAQLSGKGINDTIRSFIDAHEKKGEGGDEGGTADPAGGGIPSGEMNQTIQQHLGEFALDSLGPMFVPGASAPGDKTPLETFVDDSVSRSLIKYFEDKGDPDGSDLNAKINEVVTSRLKQTSPDVKAIPGPPGPQGIQGPVGTPGTNGSPGIPGASGPAGAAGLPGAAGASGSRALTG</sequence>
<feature type="transmembrane region" description="Helical" evidence="2">
    <location>
        <begin position="20"/>
        <end position="41"/>
    </location>
</feature>
<feature type="region of interest" description="Disordered" evidence="1">
    <location>
        <begin position="298"/>
        <end position="358"/>
    </location>
</feature>
<proteinExistence type="predicted"/>
<dbReference type="EMBL" id="MU826829">
    <property type="protein sequence ID" value="KAJ7374144.1"/>
    <property type="molecule type" value="Genomic_DNA"/>
</dbReference>
<feature type="compositionally biased region" description="Basic and acidic residues" evidence="1">
    <location>
        <begin position="72"/>
        <end position="83"/>
    </location>
</feature>
<reference evidence="3" key="1">
    <citation type="submission" date="2023-01" db="EMBL/GenBank/DDBJ databases">
        <title>Genome assembly of the deep-sea coral Lophelia pertusa.</title>
        <authorList>
            <person name="Herrera S."/>
            <person name="Cordes E."/>
        </authorList>
    </citation>
    <scope>NUCLEOTIDE SEQUENCE</scope>
    <source>
        <strain evidence="3">USNM1676648</strain>
        <tissue evidence="3">Polyp</tissue>
    </source>
</reference>
<dbReference type="Proteomes" id="UP001163046">
    <property type="component" value="Unassembled WGS sequence"/>
</dbReference>
<keyword evidence="4" id="KW-1185">Reference proteome</keyword>
<keyword evidence="2" id="KW-0472">Membrane</keyword>
<dbReference type="PANTHER" id="PTHR24637">
    <property type="entry name" value="COLLAGEN"/>
    <property type="match status" value="1"/>
</dbReference>
<feature type="compositionally biased region" description="Low complexity" evidence="1">
    <location>
        <begin position="315"/>
        <end position="358"/>
    </location>
</feature>
<evidence type="ECO:0000256" key="2">
    <source>
        <dbReference type="SAM" id="Phobius"/>
    </source>
</evidence>
<accession>A0A9X0CUP1</accession>
<evidence type="ECO:0000256" key="1">
    <source>
        <dbReference type="SAM" id="MobiDB-lite"/>
    </source>
</evidence>
<dbReference type="PANTHER" id="PTHR24637:SF421">
    <property type="entry name" value="CUTICLE COLLAGEN DPY-2"/>
    <property type="match status" value="1"/>
</dbReference>
<keyword evidence="2" id="KW-1133">Transmembrane helix</keyword>
<keyword evidence="2" id="KW-0812">Transmembrane</keyword>
<evidence type="ECO:0000313" key="3">
    <source>
        <dbReference type="EMBL" id="KAJ7374144.1"/>
    </source>
</evidence>
<gene>
    <name evidence="3" type="ORF">OS493_009481</name>
</gene>
<feature type="region of interest" description="Disordered" evidence="1">
    <location>
        <begin position="203"/>
        <end position="226"/>
    </location>
</feature>
<feature type="compositionally biased region" description="Acidic residues" evidence="1">
    <location>
        <begin position="84"/>
        <end position="102"/>
    </location>
</feature>
<protein>
    <submittedName>
        <fullName evidence="3">Uncharacterized protein</fullName>
    </submittedName>
</protein>
<dbReference type="InterPro" id="IPR008160">
    <property type="entry name" value="Collagen"/>
</dbReference>
<dbReference type="AlphaFoldDB" id="A0A9X0CUP1"/>
<comment type="caution">
    <text evidence="3">The sequence shown here is derived from an EMBL/GenBank/DDBJ whole genome shotgun (WGS) entry which is preliminary data.</text>
</comment>
<name>A0A9X0CUP1_9CNID</name>
<dbReference type="OrthoDB" id="10558257at2759"/>
<evidence type="ECO:0000313" key="4">
    <source>
        <dbReference type="Proteomes" id="UP001163046"/>
    </source>
</evidence>
<dbReference type="Pfam" id="PF01391">
    <property type="entry name" value="Collagen"/>
    <property type="match status" value="1"/>
</dbReference>
<feature type="region of interest" description="Disordered" evidence="1">
    <location>
        <begin position="71"/>
        <end position="133"/>
    </location>
</feature>
<organism evidence="3 4">
    <name type="scientific">Desmophyllum pertusum</name>
    <dbReference type="NCBI Taxonomy" id="174260"/>
    <lineage>
        <taxon>Eukaryota</taxon>
        <taxon>Metazoa</taxon>
        <taxon>Cnidaria</taxon>
        <taxon>Anthozoa</taxon>
        <taxon>Hexacorallia</taxon>
        <taxon>Scleractinia</taxon>
        <taxon>Caryophylliina</taxon>
        <taxon>Caryophylliidae</taxon>
        <taxon>Desmophyllum</taxon>
    </lineage>
</organism>